<accession>A0A7N2L629</accession>
<protein>
    <recommendedName>
        <fullName evidence="12">Protein MON2 homolog</fullName>
    </recommendedName>
</protein>
<dbReference type="EMBL" id="LRBV02000003">
    <property type="status" value="NOT_ANNOTATED_CDS"/>
    <property type="molecule type" value="Genomic_DNA"/>
</dbReference>
<proteinExistence type="predicted"/>
<keyword evidence="2" id="KW-0653">Protein transport</keyword>
<dbReference type="InterPro" id="IPR016024">
    <property type="entry name" value="ARM-type_fold"/>
</dbReference>
<keyword evidence="4" id="KW-1133">Transmembrane helix</keyword>
<keyword evidence="4" id="KW-0472">Membrane</keyword>
<keyword evidence="11" id="KW-1185">Reference proteome</keyword>
<dbReference type="InterPro" id="IPR032629">
    <property type="entry name" value="DCB_dom"/>
</dbReference>
<evidence type="ECO:0000256" key="1">
    <source>
        <dbReference type="ARBA" id="ARBA00022448"/>
    </source>
</evidence>
<feature type="domain" description="Mon2/Sec7/BIG1-like dimerisation and cyclophilin-binding" evidence="9">
    <location>
        <begin position="998"/>
        <end position="1068"/>
    </location>
</feature>
<dbReference type="EnsemblPlants" id="QL03p022358:mrna">
    <property type="protein sequence ID" value="QL03p022358:mrna"/>
    <property type="gene ID" value="QL03p022358"/>
</dbReference>
<evidence type="ECO:0000256" key="4">
    <source>
        <dbReference type="SAM" id="Phobius"/>
    </source>
</evidence>
<dbReference type="InterPro" id="IPR015403">
    <property type="entry name" value="Mon2/Sec7/BIG1-like_HDS"/>
</dbReference>
<dbReference type="FunCoup" id="A0A7N2L629">
    <property type="interactions" value="3251"/>
</dbReference>
<dbReference type="PANTHER" id="PTHR34199:SF4">
    <property type="entry name" value="ARM REPEAT SUPERFAMILY PROTEIN"/>
    <property type="match status" value="1"/>
</dbReference>
<dbReference type="Pfam" id="PF12783">
    <property type="entry name" value="Sec7-like_HUS"/>
    <property type="match status" value="1"/>
</dbReference>
<feature type="domain" description="Mon2 C-terminal" evidence="8">
    <location>
        <begin position="1773"/>
        <end position="2043"/>
    </location>
</feature>
<reference evidence="10" key="2">
    <citation type="submission" date="2021-01" db="UniProtKB">
        <authorList>
            <consortium name="EnsemblPlants"/>
        </authorList>
    </citation>
    <scope>IDENTIFICATION</scope>
</reference>
<feature type="transmembrane region" description="Helical" evidence="4">
    <location>
        <begin position="867"/>
        <end position="886"/>
    </location>
</feature>
<evidence type="ECO:0008006" key="12">
    <source>
        <dbReference type="Google" id="ProtNLM"/>
    </source>
</evidence>
<dbReference type="Pfam" id="PF16206">
    <property type="entry name" value="Mon2_C"/>
    <property type="match status" value="2"/>
</dbReference>
<feature type="transmembrane region" description="Helical" evidence="4">
    <location>
        <begin position="898"/>
        <end position="918"/>
    </location>
</feature>
<dbReference type="Pfam" id="PF16213">
    <property type="entry name" value="DCB"/>
    <property type="match status" value="2"/>
</dbReference>
<dbReference type="PANTHER" id="PTHR34199">
    <property type="entry name" value="NUMOD3 MOTIF FAMILY PROTEIN, EXPRESSED"/>
    <property type="match status" value="1"/>
</dbReference>
<dbReference type="SUPFAM" id="SSF48371">
    <property type="entry name" value="ARM repeat"/>
    <property type="match status" value="2"/>
</dbReference>
<keyword evidence="4" id="KW-0812">Transmembrane</keyword>
<feature type="domain" description="Mon2/Sec7/BIG1-like HDS" evidence="5">
    <location>
        <begin position="1701"/>
        <end position="1767"/>
    </location>
</feature>
<sequence>MAFMAVLESDLRALSAEARRRYPAVKDGAEHAILKLRLLSSPSEIAHNEDILRIFLMACEVRTVKLSVISLSCLQKLISHDAVAPSALKEILATLKNIVGEGEVRFEPQTWAIIKDAIVLYFSCDAPKGSLRGTCLVSLFELDRLAVMRGSMWRHLAPHDAQGHGRGGSWWAEMVVMMGSSRAWKHGEQAKTTSVEGVLSQNTSGRLSKTQAVTREGDIAYTMQRGSNSFGQYLSVLELKVGGRRRSIFIPGEMVKSPVQARVKHLQQPIIREKDKDRIVEKKVDPPRDKNCTQVVVFEAQAGKSSLIVVGDCSKTNQDKASLVLLCPFVCDGVKTSSSTDPSSEKSGSSPTMQPACLVVLPSPVGRLEMVLGSDGHGNCITDAGNPRWIVLPLLLYQSLESKSDCSVVDGEVVTGNNSIIKEGHIVSSVDEGDKIVDSMFVATGSEDELWEFDERLMTWEKGGEPLVVFPLAIEVPLEHEYNPVKEIGCKENIDSHHLSQWVTNRIKAFRKSVGTYLEGFKEQITGLLLVIVARKKNKHVVGDQKKLVISGQKGSCGASRGVLLKWDMRVVDKVEEAEGSVSVFCKYKSVVDQFVWAFIGVYGPNSVSVRRLLWEELFGLSSWWNVPWCVEGDFNVVRFPFECAGSTVLQLLCAFIRPLSDCPRGWILFSIGVEGRLDLRTCGLRMKALWKGCVLGGIPIISRQLYSKDVVNRLVLDDVEFSRISEEDAIWLDRPFDEDEVYGVDAMEIKDFRPISLVGGMDKIILKVLANRLKIGILGVLCKLDVEKAYDNVNRGFLIPLDFFGSSRGIRQGDPLSPLLFDIVMEALSQDGTRVKFWKHVWCGDCTLKEAFPDFIAIVGQGILQWQRLCVGLVGEFIGIFNFVVHRRIGRKSLLIGLWPLFTLGMCGGLALIRLVWQSKVPPRVAFFSRLASLGNILTTDNLRKRSIIVLDWCYMCKRCGESVDHLLLHCPIASELRSLVFCLFGLHWVMPLKHAEMSDESVQLKTLQTILIIFQSRLHPENEENTAQALGICLRLLESNRSSDSVRNTAAATFRQAVALIFDHVVCAESLPTSKFGSGGQTSRTGTVTGDVSRGINRSESLENEFVSGGLSLMRETMSKAGKLGLRLLEDLTALAAGGSAIWLRVNSLQRTFVLDILEFILSNYVAVFRTLIPYEQVLQHQICSLLMTSIRTNSELEGEAGEPYFRRLVLRSVAHIIRLYSSSLITECEVFLSMLVKVIFLDLPLWHRILVLEILRGFCVEARTLRVLFQNFDMHPNNTNVVEGMIKALARVVSSVQVLETSEESLAAVAGMFSSKAKGIEWSLDNDASNAAVLVASEAHSITLAVEGLLGVVFTVATLTDEAVEVGELESPRCDNDPPAKCTGKTAALCVSMVDSLWLTILDALSLILSRSQGEAIVLEILKGYQAFTQACGVLRAVEPLNSFLASLCKFTINFPNEAEKRSSALQSPGSKRSEPLVDQRDSVILTPKNVQALRTLFNIAHRLHNVLGPSWVLVLETLAALDRAIHSPHATTQEVSSAVPKLMRESSGQYSDFNILSSLNSQLFESSALMHLSAVKSLISALRQLSHQCVAATATAFGPSSSQKLGSISFSVERMISILVNNLHRVEPLWDEVVGHFLELAENSNQNLRNMGLDALDQSICAVLGSDQFQENTPSRPYDKSQEMETWLAELRSLECSVISPLRVLYFSTQNIDVRAGSLKILLHVLERHGEKLHYSWPDILEMLRSVADASEKDLVTLGFQNLRVIMNDGLASIPADCLHVCVDVTGAYSAQMTELNISLTAIGLLWTATDFIAKGLVHGPVEEKETDVHSIPNQTDGENEEEQALVISDSVNDQTPLINVVDSDKLLFSVFSLLQKLGADERPEVRNSAVRTLFQTLGSYGQKLSKSMWEDCLWNYVFPTLDRASHMAATSSKDEWHGKELGTRGGKAVHMLIHHSRNTAQKQWDETLVLVLGGVARILRSFFPFLRILNNFWSGWETLLLFVKNSILNGSKEVALAAINCLQTTVLSHSLKGNLPKPYLNSVLDAYEFVLQKSPNYSENAASKVKQEILHGLGELYVQAQRMFDDSMYTQLLAIIDLAVKQAIITTDHFESEFGNVPPVLRTVLEILPLLCPTEDISSMWLILLRELLLYLPRSESPLENEEDESEHTSDHIPDAHVKIKDDIPNGTTSISLSKVEATSLSSGSTTALTEGIPSYLFAEKLVPVMVDLFLQAPEIEKHIIFPELIQSLGRCMMTRRDNPDGALWRFAVADFNRILVDDVSRLTLNGGPISSISKPARTRIWKEVADVYEIFFVGYCGRALPSNSLSLVAQKDDELLEMTILNILGDNILKSPIDAPLDILQRLVSTLDRCASRTCSLPVETVELMPSHCSRFSLTCLQKLFSLSSYSKETNHWNLTRSEVSKISIMMLVTRCEYILNRFLTDENDLGERPLPAARLEEIIFVLQELARLIIHLDTASILPLHPHLKSGLAEEESQDKRPHLLVLFPSFCELVVSREARVRELVQVLLRLITRELALEKVSLAS</sequence>
<dbReference type="InterPro" id="IPR032817">
    <property type="entry name" value="Mon2_C"/>
</dbReference>
<evidence type="ECO:0000259" key="7">
    <source>
        <dbReference type="Pfam" id="PF13966"/>
    </source>
</evidence>
<organism evidence="10 11">
    <name type="scientific">Quercus lobata</name>
    <name type="common">Valley oak</name>
    <dbReference type="NCBI Taxonomy" id="97700"/>
    <lineage>
        <taxon>Eukaryota</taxon>
        <taxon>Viridiplantae</taxon>
        <taxon>Streptophyta</taxon>
        <taxon>Embryophyta</taxon>
        <taxon>Tracheophyta</taxon>
        <taxon>Spermatophyta</taxon>
        <taxon>Magnoliopsida</taxon>
        <taxon>eudicotyledons</taxon>
        <taxon>Gunneridae</taxon>
        <taxon>Pentapetalae</taxon>
        <taxon>rosids</taxon>
        <taxon>fabids</taxon>
        <taxon>Fagales</taxon>
        <taxon>Fagaceae</taxon>
        <taxon>Quercus</taxon>
    </lineage>
</organism>
<evidence type="ECO:0000259" key="5">
    <source>
        <dbReference type="Pfam" id="PF09324"/>
    </source>
</evidence>
<dbReference type="InterPro" id="IPR036691">
    <property type="entry name" value="Endo/exonu/phosph_ase_sf"/>
</dbReference>
<keyword evidence="1" id="KW-0813">Transport</keyword>
<reference evidence="10 11" key="1">
    <citation type="journal article" date="2016" name="G3 (Bethesda)">
        <title>First Draft Assembly and Annotation of the Genome of a California Endemic Oak Quercus lobata Nee (Fagaceae).</title>
        <authorList>
            <person name="Sork V.L."/>
            <person name="Fitz-Gibbon S.T."/>
            <person name="Puiu D."/>
            <person name="Crepeau M."/>
            <person name="Gugger P.F."/>
            <person name="Sherman R."/>
            <person name="Stevens K."/>
            <person name="Langley C.H."/>
            <person name="Pellegrini M."/>
            <person name="Salzberg S.L."/>
        </authorList>
    </citation>
    <scope>NUCLEOTIDE SEQUENCE [LARGE SCALE GENOMIC DNA]</scope>
    <source>
        <strain evidence="10 11">cv. SW786</strain>
    </source>
</reference>
<evidence type="ECO:0000256" key="2">
    <source>
        <dbReference type="ARBA" id="ARBA00022927"/>
    </source>
</evidence>
<dbReference type="InterPro" id="IPR032691">
    <property type="entry name" value="Mon2/Sec7/BIG1-like_HUS"/>
</dbReference>
<feature type="domain" description="Mon2/Sec7/BIG1-like HUS" evidence="6">
    <location>
        <begin position="1129"/>
        <end position="1284"/>
    </location>
</feature>
<feature type="domain" description="Reverse transcriptase zinc-binding" evidence="7">
    <location>
        <begin position="914"/>
        <end position="977"/>
    </location>
</feature>
<dbReference type="SUPFAM" id="SSF56219">
    <property type="entry name" value="DNase I-like"/>
    <property type="match status" value="1"/>
</dbReference>
<dbReference type="Proteomes" id="UP000594261">
    <property type="component" value="Chromosome 3"/>
</dbReference>
<dbReference type="GO" id="GO:0015031">
    <property type="term" value="P:protein transport"/>
    <property type="evidence" value="ECO:0007669"/>
    <property type="project" value="UniProtKB-KW"/>
</dbReference>
<feature type="compositionally biased region" description="Basic and acidic residues" evidence="3">
    <location>
        <begin position="2172"/>
        <end position="2189"/>
    </location>
</feature>
<feature type="region of interest" description="Disordered" evidence="3">
    <location>
        <begin position="2165"/>
        <end position="2189"/>
    </location>
</feature>
<feature type="domain" description="Mon2/Sec7/BIG1-like dimerisation and cyclophilin-binding" evidence="9">
    <location>
        <begin position="3"/>
        <end position="99"/>
    </location>
</feature>
<evidence type="ECO:0000259" key="9">
    <source>
        <dbReference type="Pfam" id="PF16213"/>
    </source>
</evidence>
<dbReference type="InterPro" id="IPR026960">
    <property type="entry name" value="RVT-Znf"/>
</dbReference>
<evidence type="ECO:0000259" key="6">
    <source>
        <dbReference type="Pfam" id="PF12783"/>
    </source>
</evidence>
<dbReference type="InParanoid" id="A0A7N2L629"/>
<dbReference type="Pfam" id="PF09324">
    <property type="entry name" value="Sec7-like_HDS"/>
    <property type="match status" value="1"/>
</dbReference>
<feature type="domain" description="Mon2 C-terminal" evidence="8">
    <location>
        <begin position="2223"/>
        <end position="2481"/>
    </location>
</feature>
<evidence type="ECO:0000313" key="11">
    <source>
        <dbReference type="Proteomes" id="UP000594261"/>
    </source>
</evidence>
<name>A0A7N2L629_QUELO</name>
<evidence type="ECO:0000259" key="8">
    <source>
        <dbReference type="Pfam" id="PF16206"/>
    </source>
</evidence>
<dbReference type="Pfam" id="PF13966">
    <property type="entry name" value="zf-RVT"/>
    <property type="match status" value="1"/>
</dbReference>
<dbReference type="Gramene" id="QL03p022358:mrna">
    <property type="protein sequence ID" value="QL03p022358:mrna"/>
    <property type="gene ID" value="QL03p022358"/>
</dbReference>
<evidence type="ECO:0000313" key="10">
    <source>
        <dbReference type="EnsemblPlants" id="QL03p022358:mrna"/>
    </source>
</evidence>
<evidence type="ECO:0000256" key="3">
    <source>
        <dbReference type="SAM" id="MobiDB-lite"/>
    </source>
</evidence>